<reference evidence="5" key="1">
    <citation type="journal article" date="2019" name="Int. J. Syst. Evol. Microbiol.">
        <title>The Global Catalogue of Microorganisms (GCM) 10K type strain sequencing project: providing services to taxonomists for standard genome sequencing and annotation.</title>
        <authorList>
            <consortium name="The Broad Institute Genomics Platform"/>
            <consortium name="The Broad Institute Genome Sequencing Center for Infectious Disease"/>
            <person name="Wu L."/>
            <person name="Ma J."/>
        </authorList>
    </citation>
    <scope>NUCLEOTIDE SEQUENCE [LARGE SCALE GENOMIC DNA]</scope>
    <source>
        <strain evidence="5">CGMCC 4.6997</strain>
    </source>
</reference>
<gene>
    <name evidence="4" type="ORF">ACFPJ4_14945</name>
</gene>
<evidence type="ECO:0000259" key="3">
    <source>
        <dbReference type="SMART" id="SM00460"/>
    </source>
</evidence>
<feature type="region of interest" description="Disordered" evidence="1">
    <location>
        <begin position="1"/>
        <end position="31"/>
    </location>
</feature>
<feature type="transmembrane region" description="Helical" evidence="2">
    <location>
        <begin position="44"/>
        <end position="61"/>
    </location>
</feature>
<dbReference type="InterPro" id="IPR002931">
    <property type="entry name" value="Transglutaminase-like"/>
</dbReference>
<dbReference type="RefSeq" id="WP_386741269.1">
    <property type="nucleotide sequence ID" value="NZ_JBHSMG010000006.1"/>
</dbReference>
<evidence type="ECO:0000256" key="2">
    <source>
        <dbReference type="SAM" id="Phobius"/>
    </source>
</evidence>
<accession>A0ABW0NW48</accession>
<dbReference type="Pfam" id="PF01841">
    <property type="entry name" value="Transglut_core"/>
    <property type="match status" value="1"/>
</dbReference>
<dbReference type="Proteomes" id="UP001596039">
    <property type="component" value="Unassembled WGS sequence"/>
</dbReference>
<keyword evidence="5" id="KW-1185">Reference proteome</keyword>
<dbReference type="SUPFAM" id="SSF54001">
    <property type="entry name" value="Cysteine proteinases"/>
    <property type="match status" value="1"/>
</dbReference>
<name>A0ABW0NW48_9MICO</name>
<keyword evidence="2" id="KW-1133">Transmembrane helix</keyword>
<keyword evidence="2" id="KW-0472">Membrane</keyword>
<feature type="transmembrane region" description="Helical" evidence="2">
    <location>
        <begin position="175"/>
        <end position="195"/>
    </location>
</feature>
<dbReference type="Pfam" id="PF11992">
    <property type="entry name" value="TgpA_N"/>
    <property type="match status" value="1"/>
</dbReference>
<sequence>MALTELRRPASPAGRTVPTGRTAPTEPARSRGPLPIREYAWRRMLLLAVTMLLALAGFHVVLSEVSWWIVGALFILLVLVTTTLVRQFSRPAWLPTVAGAAVGLVGLTVGYAADTALLGIIPSPETLARFGRLTSEAWGEIAVQTIPASPEVSIVFLIASSCVVLALVGDLTLRIAPALTALPILTLLVVPVAVHPDIADALWYVLAGVGYLALLRIGRRRTSAPSVIVLGAVIVLGSFLVPSVLPSVEQSADQTASGGVATGVNPLINLGDDLRRGAPVTAVTYTTSTDQGMYLRLATLDDFDGRSWSPTLIAPTTRNSIARFPEPAGLTSAVARKRVSASVEVGGIQGRWLPVPYPASKVSGADGNWFWEPEGLSVRSADSNVGGQKYTVDFLAVKPDLAQLRAANTSADVSKSYLSLPAELPQIIRDTAQQVAGSAGTNYDKALALQDYFRSSLFTYSTTAPVAQGYDGTGADVVAEFLQKKAGYCVHFASAMAIMARALGIPSRVAVGFQPGQPSLQDGTTVFTVSTHDLHAWPELYFAGIGWLRFEPTPGRGELPDYSDPAAVDQQPTDSGTAAATSEPSASPVPSSAAGRDLPTDQAGSTSTGAARGGVDPVPIVLLSLLGILLAGALTPAAARTVVRWRRERAIADGRDPAANAWAEVRDTARDHGWLAPDTETAREFAARLSMVLAEDGDRIAGFRGRVESSAYGRPDAAPLRLHELRAIRRAIAGSVAPRERLRAVFLPASLLARVRFDPDA</sequence>
<dbReference type="PANTHER" id="PTHR42736:SF1">
    <property type="entry name" value="PROTEIN-GLUTAMINE GAMMA-GLUTAMYLTRANSFERASE"/>
    <property type="match status" value="1"/>
</dbReference>
<feature type="transmembrane region" description="Helical" evidence="2">
    <location>
        <begin position="92"/>
        <end position="113"/>
    </location>
</feature>
<feature type="transmembrane region" description="Helical" evidence="2">
    <location>
        <begin position="67"/>
        <end position="85"/>
    </location>
</feature>
<feature type="transmembrane region" description="Helical" evidence="2">
    <location>
        <begin position="152"/>
        <end position="168"/>
    </location>
</feature>
<evidence type="ECO:0000313" key="5">
    <source>
        <dbReference type="Proteomes" id="UP001596039"/>
    </source>
</evidence>
<dbReference type="Gene3D" id="3.10.620.30">
    <property type="match status" value="1"/>
</dbReference>
<protein>
    <submittedName>
        <fullName evidence="4">DUF3488 and DUF4129 domain-containing transglutaminase family protein</fullName>
    </submittedName>
</protein>
<feature type="domain" description="Transglutaminase-like" evidence="3">
    <location>
        <begin position="481"/>
        <end position="554"/>
    </location>
</feature>
<organism evidence="4 5">
    <name type="scientific">Lysinimonas soli</name>
    <dbReference type="NCBI Taxonomy" id="1074233"/>
    <lineage>
        <taxon>Bacteria</taxon>
        <taxon>Bacillati</taxon>
        <taxon>Actinomycetota</taxon>
        <taxon>Actinomycetes</taxon>
        <taxon>Micrococcales</taxon>
        <taxon>Microbacteriaceae</taxon>
        <taxon>Lysinimonas</taxon>
    </lineage>
</organism>
<comment type="caution">
    <text evidence="4">The sequence shown here is derived from an EMBL/GenBank/DDBJ whole genome shotgun (WGS) entry which is preliminary data.</text>
</comment>
<feature type="transmembrane region" description="Helical" evidence="2">
    <location>
        <begin position="201"/>
        <end position="218"/>
    </location>
</feature>
<feature type="compositionally biased region" description="Low complexity" evidence="1">
    <location>
        <begin position="575"/>
        <end position="595"/>
    </location>
</feature>
<feature type="transmembrane region" description="Helical" evidence="2">
    <location>
        <begin position="227"/>
        <end position="245"/>
    </location>
</feature>
<dbReference type="SMART" id="SM00460">
    <property type="entry name" value="TGc"/>
    <property type="match status" value="1"/>
</dbReference>
<proteinExistence type="predicted"/>
<dbReference type="EMBL" id="JBHSMG010000006">
    <property type="protein sequence ID" value="MFC5503543.1"/>
    <property type="molecule type" value="Genomic_DNA"/>
</dbReference>
<feature type="region of interest" description="Disordered" evidence="1">
    <location>
        <begin position="556"/>
        <end position="611"/>
    </location>
</feature>
<dbReference type="InterPro" id="IPR021878">
    <property type="entry name" value="TgpA_N"/>
</dbReference>
<dbReference type="PANTHER" id="PTHR42736">
    <property type="entry name" value="PROTEIN-GLUTAMINE GAMMA-GLUTAMYLTRANSFERASE"/>
    <property type="match status" value="1"/>
</dbReference>
<keyword evidence="2" id="KW-0812">Transmembrane</keyword>
<evidence type="ECO:0000313" key="4">
    <source>
        <dbReference type="EMBL" id="MFC5503543.1"/>
    </source>
</evidence>
<evidence type="ECO:0000256" key="1">
    <source>
        <dbReference type="SAM" id="MobiDB-lite"/>
    </source>
</evidence>
<dbReference type="InterPro" id="IPR038765">
    <property type="entry name" value="Papain-like_cys_pep_sf"/>
</dbReference>
<dbReference type="InterPro" id="IPR052901">
    <property type="entry name" value="Bact_TGase-like"/>
</dbReference>